<evidence type="ECO:0000256" key="1">
    <source>
        <dbReference type="SAM" id="Phobius"/>
    </source>
</evidence>
<feature type="transmembrane region" description="Helical" evidence="1">
    <location>
        <begin position="43"/>
        <end position="68"/>
    </location>
</feature>
<gene>
    <name evidence="2" type="ORF">ACFQY8_05840</name>
</gene>
<proteinExistence type="predicted"/>
<feature type="transmembrane region" description="Helical" evidence="1">
    <location>
        <begin position="693"/>
        <end position="715"/>
    </location>
</feature>
<feature type="transmembrane region" description="Helical" evidence="1">
    <location>
        <begin position="250"/>
        <end position="275"/>
    </location>
</feature>
<evidence type="ECO:0008006" key="4">
    <source>
        <dbReference type="Google" id="ProtNLM"/>
    </source>
</evidence>
<dbReference type="Proteomes" id="UP001597036">
    <property type="component" value="Unassembled WGS sequence"/>
</dbReference>
<feature type="transmembrane region" description="Helical" evidence="1">
    <location>
        <begin position="348"/>
        <end position="367"/>
    </location>
</feature>
<evidence type="ECO:0000313" key="2">
    <source>
        <dbReference type="EMBL" id="MFD0705262.1"/>
    </source>
</evidence>
<accession>A0ABW2Y4U6</accession>
<feature type="transmembrane region" description="Helical" evidence="1">
    <location>
        <begin position="210"/>
        <end position="230"/>
    </location>
</feature>
<keyword evidence="1" id="KW-1133">Transmembrane helix</keyword>
<feature type="transmembrane region" description="Helical" evidence="1">
    <location>
        <begin position="634"/>
        <end position="657"/>
    </location>
</feature>
<keyword evidence="1" id="KW-0472">Membrane</keyword>
<keyword evidence="3" id="KW-1185">Reference proteome</keyword>
<feature type="transmembrane region" description="Helical" evidence="1">
    <location>
        <begin position="599"/>
        <end position="622"/>
    </location>
</feature>
<feature type="transmembrane region" description="Helical" evidence="1">
    <location>
        <begin position="663"/>
        <end position="681"/>
    </location>
</feature>
<reference evidence="3" key="1">
    <citation type="journal article" date="2019" name="Int. J. Syst. Evol. Microbiol.">
        <title>The Global Catalogue of Microorganisms (GCM) 10K type strain sequencing project: providing services to taxonomists for standard genome sequencing and annotation.</title>
        <authorList>
            <consortium name="The Broad Institute Genomics Platform"/>
            <consortium name="The Broad Institute Genome Sequencing Center for Infectious Disease"/>
            <person name="Wu L."/>
            <person name="Ma J."/>
        </authorList>
    </citation>
    <scope>NUCLEOTIDE SEQUENCE [LARGE SCALE GENOMIC DNA]</scope>
    <source>
        <strain evidence="3">CCM 8604</strain>
    </source>
</reference>
<feature type="transmembrane region" description="Helical" evidence="1">
    <location>
        <begin position="404"/>
        <end position="424"/>
    </location>
</feature>
<sequence>MSSAQINGFSQDSSTKSVTHHTNIVRSLAHPPHHIRIVRSHPAVLYALICTVIIVILEGGIFNLATWLSPTSGMQTCDVSTSCSYTTSHMKVVRAQGKSTFTITGAGASITIPYAHNRAITTITFNPSKATSTSTSHSSQVFSTLASIGGKQFTVYSNRPTFVFVPKADSSPDASPSHTRHNHSLTISFMGTKGTRFTLASIQINARKPFHISLIRVFVFAILAVLLWGLRPRSRIYRIVLNPRSRGQRLAFWFAIVAPLSLATLAAIFVAGIFVGNDVWPEKNNYVYSYHHYILVAQGILEGHPWVSLPVDPQFDALANPYSPVQRDEILAHGAKIYWDYAFFNHRWYSYFGILPSLLMYIPFHWVTGKWPSIFAVSLPLLTIALCFMLATVVRFIHRFFPQASVGITIVALITTFIGCNFISLLIISNLYIVAFASAFCVVSIGLYLWMGVLPQASKRSQYAHMAWGSFFIALSVGCRPTFIFTAILVLPIFLQVVGGKHKKPVREIISALAINLIPALIAFIPPLWYNWWRFGKITDFGAGYQVTVADMLHLKPALSSVLQGVGYYLFTPFQFSSNFPYIESPSVQPSPWIHRESIIAGLFFFAPLLLVGIVAACFPVVRRFLCRSHTTLYPLLGTVFGLFLAFFVARSGGIAWRYFTDFAWAFTFAALPGIVSLSIWSQENSEKRGANVVSWAISLLTIVEIFILIASIFVPNRFASLTEYGPDLYAAMSEAFTIVP</sequence>
<feature type="transmembrane region" description="Helical" evidence="1">
    <location>
        <begin position="471"/>
        <end position="497"/>
    </location>
</feature>
<name>A0ABW2Y4U6_9BIFI</name>
<keyword evidence="1" id="KW-0812">Transmembrane</keyword>
<evidence type="ECO:0000313" key="3">
    <source>
        <dbReference type="Proteomes" id="UP001597036"/>
    </source>
</evidence>
<dbReference type="EMBL" id="JBHTHQ010000021">
    <property type="protein sequence ID" value="MFD0705262.1"/>
    <property type="molecule type" value="Genomic_DNA"/>
</dbReference>
<feature type="transmembrane region" description="Helical" evidence="1">
    <location>
        <begin position="509"/>
        <end position="530"/>
    </location>
</feature>
<feature type="transmembrane region" description="Helical" evidence="1">
    <location>
        <begin position="431"/>
        <end position="451"/>
    </location>
</feature>
<feature type="transmembrane region" description="Helical" evidence="1">
    <location>
        <begin position="374"/>
        <end position="398"/>
    </location>
</feature>
<dbReference type="RefSeq" id="WP_377938955.1">
    <property type="nucleotide sequence ID" value="NZ_JBHTHQ010000021.1"/>
</dbReference>
<comment type="caution">
    <text evidence="2">The sequence shown here is derived from an EMBL/GenBank/DDBJ whole genome shotgun (WGS) entry which is preliminary data.</text>
</comment>
<organism evidence="2 3">
    <name type="scientific">Alloscardovia venturai</name>
    <dbReference type="NCBI Taxonomy" id="1769421"/>
    <lineage>
        <taxon>Bacteria</taxon>
        <taxon>Bacillati</taxon>
        <taxon>Actinomycetota</taxon>
        <taxon>Actinomycetes</taxon>
        <taxon>Bifidobacteriales</taxon>
        <taxon>Bifidobacteriaceae</taxon>
        <taxon>Alloscardovia</taxon>
    </lineage>
</organism>
<protein>
    <recommendedName>
        <fullName evidence="4">Glycosyltransferase</fullName>
    </recommendedName>
</protein>